<feature type="transmembrane region" description="Helical" evidence="4">
    <location>
        <begin position="355"/>
        <end position="376"/>
    </location>
</feature>
<feature type="region of interest" description="Disordered" evidence="3">
    <location>
        <begin position="36"/>
        <end position="63"/>
    </location>
</feature>
<evidence type="ECO:0000256" key="2">
    <source>
        <dbReference type="ARBA" id="ARBA00006727"/>
    </source>
</evidence>
<dbReference type="OrthoDB" id="2213137at2759"/>
<organism evidence="5 6">
    <name type="scientific">Rhodocollybia butyracea</name>
    <dbReference type="NCBI Taxonomy" id="206335"/>
    <lineage>
        <taxon>Eukaryota</taxon>
        <taxon>Fungi</taxon>
        <taxon>Dikarya</taxon>
        <taxon>Basidiomycota</taxon>
        <taxon>Agaricomycotina</taxon>
        <taxon>Agaricomycetes</taxon>
        <taxon>Agaricomycetidae</taxon>
        <taxon>Agaricales</taxon>
        <taxon>Marasmiineae</taxon>
        <taxon>Omphalotaceae</taxon>
        <taxon>Rhodocollybia</taxon>
    </lineage>
</organism>
<dbReference type="AlphaFoldDB" id="A0A9P5QAQ7"/>
<feature type="compositionally biased region" description="Low complexity" evidence="3">
    <location>
        <begin position="36"/>
        <end position="48"/>
    </location>
</feature>
<dbReference type="EMBL" id="JADNRY010000002">
    <property type="protein sequence ID" value="KAF9078200.1"/>
    <property type="molecule type" value="Genomic_DNA"/>
</dbReference>
<dbReference type="InterPro" id="IPR050327">
    <property type="entry name" value="Proton-linked_MCT"/>
</dbReference>
<feature type="transmembrane region" description="Helical" evidence="4">
    <location>
        <begin position="290"/>
        <end position="313"/>
    </location>
</feature>
<feature type="transmembrane region" description="Helical" evidence="4">
    <location>
        <begin position="382"/>
        <end position="403"/>
    </location>
</feature>
<evidence type="ECO:0000256" key="1">
    <source>
        <dbReference type="ARBA" id="ARBA00004141"/>
    </source>
</evidence>
<evidence type="ECO:0000313" key="5">
    <source>
        <dbReference type="EMBL" id="KAF9078200.1"/>
    </source>
</evidence>
<feature type="transmembrane region" description="Helical" evidence="4">
    <location>
        <begin position="152"/>
        <end position="170"/>
    </location>
</feature>
<reference evidence="5" key="1">
    <citation type="submission" date="2020-11" db="EMBL/GenBank/DDBJ databases">
        <authorList>
            <consortium name="DOE Joint Genome Institute"/>
            <person name="Ahrendt S."/>
            <person name="Riley R."/>
            <person name="Andreopoulos W."/>
            <person name="Labutti K."/>
            <person name="Pangilinan J."/>
            <person name="Ruiz-Duenas F.J."/>
            <person name="Barrasa J.M."/>
            <person name="Sanchez-Garcia M."/>
            <person name="Camarero S."/>
            <person name="Miyauchi S."/>
            <person name="Serrano A."/>
            <person name="Linde D."/>
            <person name="Babiker R."/>
            <person name="Drula E."/>
            <person name="Ayuso-Fernandez I."/>
            <person name="Pacheco R."/>
            <person name="Padilla G."/>
            <person name="Ferreira P."/>
            <person name="Barriuso J."/>
            <person name="Kellner H."/>
            <person name="Castanera R."/>
            <person name="Alfaro M."/>
            <person name="Ramirez L."/>
            <person name="Pisabarro A.G."/>
            <person name="Kuo A."/>
            <person name="Tritt A."/>
            <person name="Lipzen A."/>
            <person name="He G."/>
            <person name="Yan M."/>
            <person name="Ng V."/>
            <person name="Cullen D."/>
            <person name="Martin F."/>
            <person name="Rosso M.-N."/>
            <person name="Henrissat B."/>
            <person name="Hibbett D."/>
            <person name="Martinez A.T."/>
            <person name="Grigoriev I.V."/>
        </authorList>
    </citation>
    <scope>NUCLEOTIDE SEQUENCE</scope>
    <source>
        <strain evidence="5">AH 40177</strain>
    </source>
</reference>
<accession>A0A9P5QAQ7</accession>
<dbReference type="GO" id="GO:0022857">
    <property type="term" value="F:transmembrane transporter activity"/>
    <property type="evidence" value="ECO:0007669"/>
    <property type="project" value="InterPro"/>
</dbReference>
<dbReference type="GO" id="GO:0016020">
    <property type="term" value="C:membrane"/>
    <property type="evidence" value="ECO:0007669"/>
    <property type="project" value="UniProtKB-SubCell"/>
</dbReference>
<feature type="transmembrane region" description="Helical" evidence="4">
    <location>
        <begin position="242"/>
        <end position="261"/>
    </location>
</feature>
<sequence>MNLSFLISLTIMNPTDTDIELAAQIPLPPSSSTICLSNPSSAGSLSSPEHVHSSGSDIVPTARNQSSLPPVDKGFGAWSFLTAAFFVEAIVWGFPNSSGVFLDAYLANPTYNSQHNASTLLPLIGPVTSGIIYCSGPFITPVITKYPYHRRTSLYIGSVLCWASLFSASYTTKVIYLVLLQGVLYAIGGSLLYLPCISYLSEWFIHKRGFANGVVSAGTSVGGILLPLILPPLLSAYGPSKTLRILSIAIVVLIVPVLLFIKGRLPVSRSRTNVGPTPRGRENRDWIKNFPFWILVVANTFQGFGYFVPIVWLPTFASDLSLSSTTSSIALASLNGGAVFGRLSMGYLSDRINPWFLAFSTLALTSAVTFILWGVLSYNLAGLLSFGIAYGILAGGWSSSWTGFTKPLTLNDPNLSTTLFGVLLFSRGIGNIFSTPISSALSSNSTSSSSSPIDDLNNRLGFHVGGGKFEKMIVFVGTCFAGAALISLFGWVTDVVKRRRSGSVNRLGR</sequence>
<keyword evidence="4" id="KW-1133">Transmembrane helix</keyword>
<feature type="transmembrane region" description="Helical" evidence="4">
    <location>
        <begin position="120"/>
        <end position="140"/>
    </location>
</feature>
<feature type="transmembrane region" description="Helical" evidence="4">
    <location>
        <begin position="472"/>
        <end position="492"/>
    </location>
</feature>
<evidence type="ECO:0000313" key="6">
    <source>
        <dbReference type="Proteomes" id="UP000772434"/>
    </source>
</evidence>
<dbReference type="SUPFAM" id="SSF103473">
    <property type="entry name" value="MFS general substrate transporter"/>
    <property type="match status" value="1"/>
</dbReference>
<dbReference type="PANTHER" id="PTHR11360">
    <property type="entry name" value="MONOCARBOXYLATE TRANSPORTER"/>
    <property type="match status" value="1"/>
</dbReference>
<feature type="transmembrane region" description="Helical" evidence="4">
    <location>
        <begin position="209"/>
        <end position="230"/>
    </location>
</feature>
<feature type="transmembrane region" description="Helical" evidence="4">
    <location>
        <begin position="75"/>
        <end position="94"/>
    </location>
</feature>
<comment type="caution">
    <text evidence="5">The sequence shown here is derived from an EMBL/GenBank/DDBJ whole genome shotgun (WGS) entry which is preliminary data.</text>
</comment>
<proteinExistence type="inferred from homology"/>
<protein>
    <submittedName>
        <fullName evidence="5">Major facilitator superfamily domain-containing protein</fullName>
    </submittedName>
</protein>
<dbReference type="PANTHER" id="PTHR11360:SF287">
    <property type="entry name" value="MFS MONOCARBOXYLATE TRANSPORTER"/>
    <property type="match status" value="1"/>
</dbReference>
<keyword evidence="4" id="KW-0812">Transmembrane</keyword>
<dbReference type="Proteomes" id="UP000772434">
    <property type="component" value="Unassembled WGS sequence"/>
</dbReference>
<evidence type="ECO:0000256" key="3">
    <source>
        <dbReference type="SAM" id="MobiDB-lite"/>
    </source>
</evidence>
<dbReference type="InterPro" id="IPR011701">
    <property type="entry name" value="MFS"/>
</dbReference>
<dbReference type="Gene3D" id="1.20.1250.20">
    <property type="entry name" value="MFS general substrate transporter like domains"/>
    <property type="match status" value="1"/>
</dbReference>
<keyword evidence="4" id="KW-0472">Membrane</keyword>
<feature type="transmembrane region" description="Helical" evidence="4">
    <location>
        <begin position="176"/>
        <end position="197"/>
    </location>
</feature>
<comment type="subcellular location">
    <subcellularLocation>
        <location evidence="1">Membrane</location>
        <topology evidence="1">Multi-pass membrane protein</topology>
    </subcellularLocation>
</comment>
<comment type="similarity">
    <text evidence="2">Belongs to the major facilitator superfamily. Monocarboxylate porter (TC 2.A.1.13) family.</text>
</comment>
<gene>
    <name evidence="5" type="ORF">BDP27DRAFT_1310968</name>
</gene>
<keyword evidence="6" id="KW-1185">Reference proteome</keyword>
<name>A0A9P5QAQ7_9AGAR</name>
<dbReference type="InterPro" id="IPR036259">
    <property type="entry name" value="MFS_trans_sf"/>
</dbReference>
<dbReference type="Pfam" id="PF07690">
    <property type="entry name" value="MFS_1"/>
    <property type="match status" value="1"/>
</dbReference>
<evidence type="ECO:0000256" key="4">
    <source>
        <dbReference type="SAM" id="Phobius"/>
    </source>
</evidence>